<reference evidence="1 2" key="1">
    <citation type="submission" date="2014-04" db="EMBL/GenBank/DDBJ databases">
        <authorList>
            <consortium name="DOE Joint Genome Institute"/>
            <person name="Kuo A."/>
            <person name="Girlanda M."/>
            <person name="Perotto S."/>
            <person name="Kohler A."/>
            <person name="Nagy L.G."/>
            <person name="Floudas D."/>
            <person name="Copeland A."/>
            <person name="Barry K.W."/>
            <person name="Cichocki N."/>
            <person name="Veneault-Fourrey C."/>
            <person name="LaButti K."/>
            <person name="Lindquist E.A."/>
            <person name="Lipzen A."/>
            <person name="Lundell T."/>
            <person name="Morin E."/>
            <person name="Murat C."/>
            <person name="Sun H."/>
            <person name="Tunlid A."/>
            <person name="Henrissat B."/>
            <person name="Grigoriev I.V."/>
            <person name="Hibbett D.S."/>
            <person name="Martin F."/>
            <person name="Nordberg H.P."/>
            <person name="Cantor M.N."/>
            <person name="Hua S.X."/>
        </authorList>
    </citation>
    <scope>NUCLEOTIDE SEQUENCE [LARGE SCALE GENOMIC DNA]</scope>
    <source>
        <strain evidence="1 2">MUT 4182</strain>
    </source>
</reference>
<gene>
    <name evidence="1" type="ORF">M407DRAFT_185360</name>
</gene>
<dbReference type="Proteomes" id="UP000054248">
    <property type="component" value="Unassembled WGS sequence"/>
</dbReference>
<protein>
    <submittedName>
        <fullName evidence="1">Uncharacterized protein</fullName>
    </submittedName>
</protein>
<dbReference type="HOGENOM" id="CLU_2943562_0_0_1"/>
<dbReference type="AlphaFoldDB" id="A0A0C3QMD7"/>
<keyword evidence="2" id="KW-1185">Reference proteome</keyword>
<evidence type="ECO:0000313" key="2">
    <source>
        <dbReference type="Proteomes" id="UP000054248"/>
    </source>
</evidence>
<accession>A0A0C3QMD7</accession>
<dbReference type="EMBL" id="KN823000">
    <property type="protein sequence ID" value="KIO27994.1"/>
    <property type="molecule type" value="Genomic_DNA"/>
</dbReference>
<sequence>MLDEILHFGMLRKGDLDRNEDDWVGSWPKPLERLVVPPEVAEAFKEADSTFEGVDVQNLR</sequence>
<organism evidence="1 2">
    <name type="scientific">Tulasnella calospora MUT 4182</name>
    <dbReference type="NCBI Taxonomy" id="1051891"/>
    <lineage>
        <taxon>Eukaryota</taxon>
        <taxon>Fungi</taxon>
        <taxon>Dikarya</taxon>
        <taxon>Basidiomycota</taxon>
        <taxon>Agaricomycotina</taxon>
        <taxon>Agaricomycetes</taxon>
        <taxon>Cantharellales</taxon>
        <taxon>Tulasnellaceae</taxon>
        <taxon>Tulasnella</taxon>
    </lineage>
</organism>
<name>A0A0C3QMD7_9AGAM</name>
<reference evidence="2" key="2">
    <citation type="submission" date="2015-01" db="EMBL/GenBank/DDBJ databases">
        <title>Evolutionary Origins and Diversification of the Mycorrhizal Mutualists.</title>
        <authorList>
            <consortium name="DOE Joint Genome Institute"/>
            <consortium name="Mycorrhizal Genomics Consortium"/>
            <person name="Kohler A."/>
            <person name="Kuo A."/>
            <person name="Nagy L.G."/>
            <person name="Floudas D."/>
            <person name="Copeland A."/>
            <person name="Barry K.W."/>
            <person name="Cichocki N."/>
            <person name="Veneault-Fourrey C."/>
            <person name="LaButti K."/>
            <person name="Lindquist E.A."/>
            <person name="Lipzen A."/>
            <person name="Lundell T."/>
            <person name="Morin E."/>
            <person name="Murat C."/>
            <person name="Riley R."/>
            <person name="Ohm R."/>
            <person name="Sun H."/>
            <person name="Tunlid A."/>
            <person name="Henrissat B."/>
            <person name="Grigoriev I.V."/>
            <person name="Hibbett D.S."/>
            <person name="Martin F."/>
        </authorList>
    </citation>
    <scope>NUCLEOTIDE SEQUENCE [LARGE SCALE GENOMIC DNA]</scope>
    <source>
        <strain evidence="2">MUT 4182</strain>
    </source>
</reference>
<proteinExistence type="predicted"/>
<evidence type="ECO:0000313" key="1">
    <source>
        <dbReference type="EMBL" id="KIO27994.1"/>
    </source>
</evidence>